<dbReference type="AlphaFoldDB" id="A0A3M6UI00"/>
<accession>A0A3M6UI00</accession>
<dbReference type="InterPro" id="IPR016186">
    <property type="entry name" value="C-type_lectin-like/link_sf"/>
</dbReference>
<keyword evidence="3" id="KW-1185">Reference proteome</keyword>
<name>A0A3M6UI00_POCDA</name>
<dbReference type="SUPFAM" id="SSF56436">
    <property type="entry name" value="C-type lectin-like"/>
    <property type="match status" value="2"/>
</dbReference>
<reference evidence="2 3" key="1">
    <citation type="journal article" date="2018" name="Sci. Rep.">
        <title>Comparative analysis of the Pocillopora damicornis genome highlights role of immune system in coral evolution.</title>
        <authorList>
            <person name="Cunning R."/>
            <person name="Bay R.A."/>
            <person name="Gillette P."/>
            <person name="Baker A.C."/>
            <person name="Traylor-Knowles N."/>
        </authorList>
    </citation>
    <scope>NUCLEOTIDE SEQUENCE [LARGE SCALE GENOMIC DNA]</scope>
    <source>
        <strain evidence="2">RSMAS</strain>
        <tissue evidence="2">Whole animal</tissue>
    </source>
</reference>
<comment type="caution">
    <text evidence="2">The sequence shown here is derived from an EMBL/GenBank/DDBJ whole genome shotgun (WGS) entry which is preliminary data.</text>
</comment>
<evidence type="ECO:0000259" key="1">
    <source>
        <dbReference type="PROSITE" id="PS50041"/>
    </source>
</evidence>
<dbReference type="InterPro" id="IPR001304">
    <property type="entry name" value="C-type_lectin-like"/>
</dbReference>
<dbReference type="PROSITE" id="PS50041">
    <property type="entry name" value="C_TYPE_LECTIN_2"/>
    <property type="match status" value="2"/>
</dbReference>
<dbReference type="InterPro" id="IPR050111">
    <property type="entry name" value="C-type_lectin/snaclec_domain"/>
</dbReference>
<dbReference type="PANTHER" id="PTHR22803">
    <property type="entry name" value="MANNOSE, PHOSPHOLIPASE, LECTIN RECEPTOR RELATED"/>
    <property type="match status" value="1"/>
</dbReference>
<feature type="domain" description="C-type lectin" evidence="1">
    <location>
        <begin position="62"/>
        <end position="180"/>
    </location>
</feature>
<proteinExistence type="predicted"/>
<dbReference type="EMBL" id="RCHS01001499">
    <property type="protein sequence ID" value="RMX53189.1"/>
    <property type="molecule type" value="Genomic_DNA"/>
</dbReference>
<evidence type="ECO:0000313" key="3">
    <source>
        <dbReference type="Proteomes" id="UP000275408"/>
    </source>
</evidence>
<dbReference type="OrthoDB" id="5990262at2759"/>
<dbReference type="CDD" id="cd00037">
    <property type="entry name" value="CLECT"/>
    <property type="match status" value="2"/>
</dbReference>
<dbReference type="SMART" id="SM00034">
    <property type="entry name" value="CLECT"/>
    <property type="match status" value="2"/>
</dbReference>
<protein>
    <recommendedName>
        <fullName evidence="1">C-type lectin domain-containing protein</fullName>
    </recommendedName>
</protein>
<feature type="domain" description="C-type lectin" evidence="1">
    <location>
        <begin position="190"/>
        <end position="313"/>
    </location>
</feature>
<organism evidence="2 3">
    <name type="scientific">Pocillopora damicornis</name>
    <name type="common">Cauliflower coral</name>
    <name type="synonym">Millepora damicornis</name>
    <dbReference type="NCBI Taxonomy" id="46731"/>
    <lineage>
        <taxon>Eukaryota</taxon>
        <taxon>Metazoa</taxon>
        <taxon>Cnidaria</taxon>
        <taxon>Anthozoa</taxon>
        <taxon>Hexacorallia</taxon>
        <taxon>Scleractinia</taxon>
        <taxon>Astrocoeniina</taxon>
        <taxon>Pocilloporidae</taxon>
        <taxon>Pocillopora</taxon>
    </lineage>
</organism>
<dbReference type="Proteomes" id="UP000275408">
    <property type="component" value="Unassembled WGS sequence"/>
</dbReference>
<sequence>SIETEEEWQFINHEIQKRGTWNTSTTNAWLIGLEKKDGVWIWKNMLRLLMKLPGTECQPTCFKNSSYIFSKGKIYRFYNNEVCSILGGYLVSIETEEEWQFINHEIQKRATWNTSTINAWLIGLEKKDGVWIWKSGQQLNISKWRDSEPNGNDERAEISMNGSLFNGISRNDKGDAYICEMPGECLNITFKNSWYIISVDGESWYWSRHTCSSLGGDLVSFETQEEWRLINDEIQRRNTTNYENKWIIGLKKRARNWTWVSGRPLTISKWGQGEPSGEHDAAFMYKRFRNGERGVFGTPNNESWKKQHAYICEIPK</sequence>
<dbReference type="Pfam" id="PF00059">
    <property type="entry name" value="Lectin_C"/>
    <property type="match status" value="2"/>
</dbReference>
<feature type="non-terminal residue" evidence="2">
    <location>
        <position position="1"/>
    </location>
</feature>
<feature type="non-terminal residue" evidence="2">
    <location>
        <position position="316"/>
    </location>
</feature>
<evidence type="ECO:0000313" key="2">
    <source>
        <dbReference type="EMBL" id="RMX53189.1"/>
    </source>
</evidence>
<dbReference type="InterPro" id="IPR016187">
    <property type="entry name" value="CTDL_fold"/>
</dbReference>
<gene>
    <name evidence="2" type="ORF">pdam_00025479</name>
</gene>
<dbReference type="Gene3D" id="3.10.100.10">
    <property type="entry name" value="Mannose-Binding Protein A, subunit A"/>
    <property type="match status" value="2"/>
</dbReference>